<name>A0A1G6UFP1_9PROT</name>
<evidence type="ECO:0000313" key="5">
    <source>
        <dbReference type="Proteomes" id="UP000198925"/>
    </source>
</evidence>
<dbReference type="PANTHER" id="PTHR30137:SF8">
    <property type="entry name" value="BLR5498 PROTEIN"/>
    <property type="match status" value="1"/>
</dbReference>
<organism evidence="4 5">
    <name type="scientific">Belnapia rosea</name>
    <dbReference type="NCBI Taxonomy" id="938405"/>
    <lineage>
        <taxon>Bacteria</taxon>
        <taxon>Pseudomonadati</taxon>
        <taxon>Pseudomonadota</taxon>
        <taxon>Alphaproteobacteria</taxon>
        <taxon>Acetobacterales</taxon>
        <taxon>Roseomonadaceae</taxon>
        <taxon>Belnapia</taxon>
    </lineage>
</organism>
<dbReference type="Proteomes" id="UP000198925">
    <property type="component" value="Unassembled WGS sequence"/>
</dbReference>
<feature type="domain" description="Luciferase-like" evidence="3">
    <location>
        <begin position="1"/>
        <end position="306"/>
    </location>
</feature>
<evidence type="ECO:0000313" key="4">
    <source>
        <dbReference type="EMBL" id="SDD40064.1"/>
    </source>
</evidence>
<dbReference type="RefSeq" id="WP_090663714.1">
    <property type="nucleotide sequence ID" value="NZ_FMZX01000007.1"/>
</dbReference>
<evidence type="ECO:0000256" key="2">
    <source>
        <dbReference type="ARBA" id="ARBA00023033"/>
    </source>
</evidence>
<dbReference type="Gene3D" id="3.20.20.30">
    <property type="entry name" value="Luciferase-like domain"/>
    <property type="match status" value="1"/>
</dbReference>
<dbReference type="PANTHER" id="PTHR30137">
    <property type="entry name" value="LUCIFERASE-LIKE MONOOXYGENASE"/>
    <property type="match status" value="1"/>
</dbReference>
<dbReference type="InterPro" id="IPR011251">
    <property type="entry name" value="Luciferase-like_dom"/>
</dbReference>
<gene>
    <name evidence="4" type="ORF">SAMN04487779_1007151</name>
</gene>
<dbReference type="GO" id="GO:0004497">
    <property type="term" value="F:monooxygenase activity"/>
    <property type="evidence" value="ECO:0007669"/>
    <property type="project" value="UniProtKB-KW"/>
</dbReference>
<dbReference type="InterPro" id="IPR036661">
    <property type="entry name" value="Luciferase-like_sf"/>
</dbReference>
<dbReference type="STRING" id="938405.SAMN02927895_00042"/>
<sequence length="342" mass="37864">MKFSVMFSFVAPEGGLLSHRESFAQMAEVLPLAESLGYHGVHITEHHFQEDGWLPNPLLALAMAAGITKRMRLVTNILVSTLYHPVQLLEDLATLDNLSNGRLGLGTAPGYVREEFAGRGLAYEERFQRHEEIIDFLQQAWRNPADIGFEGRFVRVPHLPLQPRPVQAELPIWYGVSGPKMLERAARRGVPVTASPRHTTAELQEHFARYEAAAARFGYVPTERPVIREALVLEDRSEAVRYGGPGTSQLFGLYGKKSASGERALRDDAGALVTEAAPLAFEALASRFLVGDPASAREGVQALIEALHPTELVLRMQMPDVPTEVLARSLRTFAERVMPHFA</sequence>
<evidence type="ECO:0000256" key="1">
    <source>
        <dbReference type="ARBA" id="ARBA00023002"/>
    </source>
</evidence>
<dbReference type="InterPro" id="IPR050766">
    <property type="entry name" value="Bact_Lucif_Oxidored"/>
</dbReference>
<dbReference type="SUPFAM" id="SSF51679">
    <property type="entry name" value="Bacterial luciferase-like"/>
    <property type="match status" value="1"/>
</dbReference>
<dbReference type="Pfam" id="PF00296">
    <property type="entry name" value="Bac_luciferase"/>
    <property type="match status" value="1"/>
</dbReference>
<dbReference type="EMBL" id="FMZX01000007">
    <property type="protein sequence ID" value="SDD40064.1"/>
    <property type="molecule type" value="Genomic_DNA"/>
</dbReference>
<evidence type="ECO:0000259" key="3">
    <source>
        <dbReference type="Pfam" id="PF00296"/>
    </source>
</evidence>
<proteinExistence type="predicted"/>
<dbReference type="AlphaFoldDB" id="A0A1G6UFP1"/>
<dbReference type="GO" id="GO:0005829">
    <property type="term" value="C:cytosol"/>
    <property type="evidence" value="ECO:0007669"/>
    <property type="project" value="TreeGrafter"/>
</dbReference>
<protein>
    <submittedName>
        <fullName evidence="4">Flavin-dependent oxidoreductase, luciferase family (Includes alkanesulfonate monooxygenase SsuD and methylene tetrahydromethanopterin reductase)</fullName>
    </submittedName>
</protein>
<reference evidence="4 5" key="1">
    <citation type="submission" date="2016-10" db="EMBL/GenBank/DDBJ databases">
        <authorList>
            <person name="de Groot N.N."/>
        </authorList>
    </citation>
    <scope>NUCLEOTIDE SEQUENCE [LARGE SCALE GENOMIC DNA]</scope>
    <source>
        <strain evidence="4 5">CPCC 100156</strain>
    </source>
</reference>
<keyword evidence="1" id="KW-0560">Oxidoreductase</keyword>
<accession>A0A1G6UFP1</accession>
<dbReference type="GO" id="GO:0016705">
    <property type="term" value="F:oxidoreductase activity, acting on paired donors, with incorporation or reduction of molecular oxygen"/>
    <property type="evidence" value="ECO:0007669"/>
    <property type="project" value="InterPro"/>
</dbReference>
<keyword evidence="2 4" id="KW-0503">Monooxygenase</keyword>
<keyword evidence="5" id="KW-1185">Reference proteome</keyword>